<reference evidence="3" key="2">
    <citation type="submission" date="2020-12" db="EMBL/GenBank/DDBJ databases">
        <title>Genome reconstruction of Halomonas venusta strain DSM 4743.</title>
        <authorList>
            <person name="Aguirre-Garrido J.F."/>
            <person name="Hernandez-Soto L.M."/>
            <person name="Martinez-Abarca F."/>
        </authorList>
    </citation>
    <scope>NUCLEOTIDE SEQUENCE</scope>
    <source>
        <strain evidence="3">4743</strain>
    </source>
</reference>
<dbReference type="Proteomes" id="UP000663479">
    <property type="component" value="Chromosome"/>
</dbReference>
<evidence type="ECO:0000313" key="3">
    <source>
        <dbReference type="EMBL" id="QRL04847.1"/>
    </source>
</evidence>
<organism evidence="3 4">
    <name type="scientific">Vreelandella venusta</name>
    <dbReference type="NCBI Taxonomy" id="44935"/>
    <lineage>
        <taxon>Bacteria</taxon>
        <taxon>Pseudomonadati</taxon>
        <taxon>Pseudomonadota</taxon>
        <taxon>Gammaproteobacteria</taxon>
        <taxon>Oceanospirillales</taxon>
        <taxon>Halomonadaceae</taxon>
        <taxon>Vreelandella</taxon>
    </lineage>
</organism>
<dbReference type="KEGG" id="hvn:EI420_08265"/>
<evidence type="ECO:0000313" key="4">
    <source>
        <dbReference type="Proteomes" id="UP000663479"/>
    </source>
</evidence>
<evidence type="ECO:0000313" key="2">
    <source>
        <dbReference type="EMBL" id="NPT32159.1"/>
    </source>
</evidence>
<dbReference type="EMBL" id="QDKN01000008">
    <property type="protein sequence ID" value="NPT32159.1"/>
    <property type="molecule type" value="Genomic_DNA"/>
</dbReference>
<feature type="domain" description="Glyoxalase-related protein" evidence="1">
    <location>
        <begin position="2"/>
        <end position="138"/>
    </location>
</feature>
<evidence type="ECO:0000313" key="5">
    <source>
        <dbReference type="Proteomes" id="UP001318401"/>
    </source>
</evidence>
<evidence type="ECO:0000259" key="1">
    <source>
        <dbReference type="Pfam" id="PF20066"/>
    </source>
</evidence>
<dbReference type="AlphaFoldDB" id="A0AAP9ZHG3"/>
<dbReference type="SMR" id="A0AAP9ZHG3"/>
<dbReference type="Proteomes" id="UP001318401">
    <property type="component" value="Unassembled WGS sequence"/>
</dbReference>
<gene>
    <name evidence="2" type="ORF">DDR56_16530</name>
    <name evidence="3" type="ORF">JDS37_07890</name>
</gene>
<dbReference type="GeneID" id="93946834"/>
<proteinExistence type="predicted"/>
<dbReference type="RefSeq" id="WP_125747382.1">
    <property type="nucleotide sequence ID" value="NZ_BJUL01000007.1"/>
</dbReference>
<keyword evidence="5" id="KW-1185">Reference proteome</keyword>
<accession>A0AAP9ZHG3</accession>
<dbReference type="Pfam" id="PF20066">
    <property type="entry name" value="Glyoxalase_8"/>
    <property type="match status" value="1"/>
</dbReference>
<dbReference type="InterPro" id="IPR045517">
    <property type="entry name" value="Glyoxalase_8"/>
</dbReference>
<sequence>MTLQTLAEAKAQAKSLRQALVAKGTQISHAQSLELIAQQNGVRDWNTLYARLSGAEPTPFNIHDEVRGQYLGQNFSGRIVAISKVGKSYRLSIQLDQPIDTVQFASFSNMRRRIRGVIDQEGRSPQKTSDGTPQLIVEPLVRRR</sequence>
<name>A0AAP9ZHG3_9GAMM</name>
<dbReference type="EMBL" id="CP066539">
    <property type="protein sequence ID" value="QRL04847.1"/>
    <property type="molecule type" value="Genomic_DNA"/>
</dbReference>
<reference evidence="2 5" key="1">
    <citation type="submission" date="2018-04" db="EMBL/GenBank/DDBJ databases">
        <authorList>
            <person name="Li G."/>
            <person name="Du W."/>
            <person name="Bai Y."/>
        </authorList>
    </citation>
    <scope>NUCLEOTIDE SEQUENCE [LARGE SCALE GENOMIC DNA]</scope>
    <source>
        <strain evidence="2 5">YYYZ-3</strain>
    </source>
</reference>
<protein>
    <recommendedName>
        <fullName evidence="1">Glyoxalase-related protein domain-containing protein</fullName>
    </recommendedName>
</protein>